<evidence type="ECO:0000256" key="2">
    <source>
        <dbReference type="PROSITE-ProRule" id="PRU00169"/>
    </source>
</evidence>
<dbReference type="Proteomes" id="UP000634522">
    <property type="component" value="Unassembled WGS sequence"/>
</dbReference>
<dbReference type="SMART" id="SM00448">
    <property type="entry name" value="REC"/>
    <property type="match status" value="1"/>
</dbReference>
<dbReference type="InterPro" id="IPR001789">
    <property type="entry name" value="Sig_transdc_resp-reg_receiver"/>
</dbReference>
<evidence type="ECO:0000259" key="3">
    <source>
        <dbReference type="PROSITE" id="PS50110"/>
    </source>
</evidence>
<comment type="caution">
    <text evidence="4">The sequence shown here is derived from an EMBL/GenBank/DDBJ whole genome shotgun (WGS) entry which is preliminary data.</text>
</comment>
<dbReference type="Gene3D" id="3.40.50.2300">
    <property type="match status" value="1"/>
</dbReference>
<feature type="domain" description="Response regulatory" evidence="3">
    <location>
        <begin position="6"/>
        <end position="120"/>
    </location>
</feature>
<organism evidence="4 5">
    <name type="scientific">Aromatoleum toluolicum</name>
    <dbReference type="NCBI Taxonomy" id="90060"/>
    <lineage>
        <taxon>Bacteria</taxon>
        <taxon>Pseudomonadati</taxon>
        <taxon>Pseudomonadota</taxon>
        <taxon>Betaproteobacteria</taxon>
        <taxon>Rhodocyclales</taxon>
        <taxon>Rhodocyclaceae</taxon>
        <taxon>Aromatoleum</taxon>
    </lineage>
</organism>
<dbReference type="InterPro" id="IPR050595">
    <property type="entry name" value="Bact_response_regulator"/>
</dbReference>
<accession>A0ABX1NP44</accession>
<gene>
    <name evidence="4" type="ORF">GPA27_27685</name>
</gene>
<feature type="modified residue" description="4-aspartylphosphate" evidence="2">
    <location>
        <position position="55"/>
    </location>
</feature>
<reference evidence="4 5" key="1">
    <citation type="submission" date="2019-12" db="EMBL/GenBank/DDBJ databases">
        <title>Comparative genomics gives insights into the taxonomy of the Azoarcus-Aromatoleum group and reveals separate origins of nif in the plant-associated Azoarcus and non-plant-associated Aromatoleum sub-groups.</title>
        <authorList>
            <person name="Lafos M."/>
            <person name="Maluk M."/>
            <person name="Batista M."/>
            <person name="Junghare M."/>
            <person name="Carmona M."/>
            <person name="Faoro H."/>
            <person name="Cruz L.M."/>
            <person name="Battistoni F."/>
            <person name="De Souza E."/>
            <person name="Pedrosa F."/>
            <person name="Chen W.-M."/>
            <person name="Poole P.S."/>
            <person name="Dixon R.A."/>
            <person name="James E.K."/>
        </authorList>
    </citation>
    <scope>NUCLEOTIDE SEQUENCE [LARGE SCALE GENOMIC DNA]</scope>
    <source>
        <strain evidence="4 5">T</strain>
    </source>
</reference>
<evidence type="ECO:0000313" key="4">
    <source>
        <dbReference type="EMBL" id="NMG01149.1"/>
    </source>
</evidence>
<protein>
    <submittedName>
        <fullName evidence="4">Response regulator</fullName>
    </submittedName>
</protein>
<evidence type="ECO:0000256" key="1">
    <source>
        <dbReference type="ARBA" id="ARBA00022553"/>
    </source>
</evidence>
<dbReference type="Pfam" id="PF00072">
    <property type="entry name" value="Response_reg"/>
    <property type="match status" value="1"/>
</dbReference>
<keyword evidence="1 2" id="KW-0597">Phosphoprotein</keyword>
<dbReference type="InterPro" id="IPR011006">
    <property type="entry name" value="CheY-like_superfamily"/>
</dbReference>
<proteinExistence type="predicted"/>
<evidence type="ECO:0000313" key="5">
    <source>
        <dbReference type="Proteomes" id="UP000634522"/>
    </source>
</evidence>
<name>A0ABX1NP44_9RHOO</name>
<dbReference type="RefSeq" id="WP_169143643.1">
    <property type="nucleotide sequence ID" value="NZ_WTVS01000144.1"/>
</dbReference>
<dbReference type="SUPFAM" id="SSF52172">
    <property type="entry name" value="CheY-like"/>
    <property type="match status" value="1"/>
</dbReference>
<sequence>MSASRRVLIVEDEDILAENLQAYLQRASCDARVACDGASAILTLDDFVPDVLVLDYRLPDMSGFQVLDAIRMRGATANAILMTGQPRNEVYDEAARRGIEHILFKPFPLAELSKVVCSIGPGVATRVAGGAEPYGDHGLTHPDRRQHPSHRFPMRLYDGTWLFADRRHAGLHRPLREGEGEGEE</sequence>
<dbReference type="PANTHER" id="PTHR44591:SF3">
    <property type="entry name" value="RESPONSE REGULATORY DOMAIN-CONTAINING PROTEIN"/>
    <property type="match status" value="1"/>
</dbReference>
<keyword evidence="5" id="KW-1185">Reference proteome</keyword>
<dbReference type="PROSITE" id="PS50110">
    <property type="entry name" value="RESPONSE_REGULATORY"/>
    <property type="match status" value="1"/>
</dbReference>
<dbReference type="EMBL" id="WTVS01000144">
    <property type="protein sequence ID" value="NMG01149.1"/>
    <property type="molecule type" value="Genomic_DNA"/>
</dbReference>
<dbReference type="CDD" id="cd00156">
    <property type="entry name" value="REC"/>
    <property type="match status" value="1"/>
</dbReference>
<dbReference type="PANTHER" id="PTHR44591">
    <property type="entry name" value="STRESS RESPONSE REGULATOR PROTEIN 1"/>
    <property type="match status" value="1"/>
</dbReference>